<feature type="compositionally biased region" description="Basic and acidic residues" evidence="1">
    <location>
        <begin position="104"/>
        <end position="115"/>
    </location>
</feature>
<dbReference type="AlphaFoldDB" id="A0AAD7PUS5"/>
<evidence type="ECO:0000313" key="3">
    <source>
        <dbReference type="Proteomes" id="UP001163823"/>
    </source>
</evidence>
<feature type="compositionally biased region" description="Polar residues" evidence="1">
    <location>
        <begin position="83"/>
        <end position="92"/>
    </location>
</feature>
<dbReference type="PANTHER" id="PTHR33671:SF3">
    <property type="entry name" value="F28N24.8 PROTEIN"/>
    <property type="match status" value="1"/>
</dbReference>
<dbReference type="PANTHER" id="PTHR33671">
    <property type="entry name" value="N-METHYLTRANSFERASE, PUTATIVE (DUF688)-RELATED"/>
    <property type="match status" value="1"/>
</dbReference>
<sequence>MSPTCDVGKPSKASYNQSHSPTVKKLALDTFYRKKSASGAGSSDLQEIKIKKNRDSKRFNYSGELQTTSRLSPFRCSRGSDISPCQSKTPQSPLRAIRFLGSSKEPENNKIDRLKFSSQGSGNLEEVLSQKSKKGSNSVSISESKRFNHSGNLQTPGRSSSLQCSRSTGVSPIQSGRPQSAFGGGRLLVGSREDENNFADRTTFFSRSSGNLQQVLSREEKRSLNPIIPAIEKTVYIDTVEISSSKSSSAIKGKMDFESEECTGALQEKRVTEETSTEILCQDTKPTDSSKGSGILEPEVSDSIYSHLSTFSEILNLRFQNETTKGCKLENGNNDLQFSSEHMKEIADRNSNVISDQIKLADDSGNVIADSLQSPAPPPLPKSPSESWLWRTLPLVSLRNSFLSSSNGGSQSHTKKKGSSMTCTHTKWETIVKSSKLHHDHVRYSEELTSHVSQHSKT</sequence>
<feature type="region of interest" description="Disordered" evidence="1">
    <location>
        <begin position="1"/>
        <end position="20"/>
    </location>
</feature>
<protein>
    <submittedName>
        <fullName evidence="2">DUF688 family protein</fullName>
    </submittedName>
</protein>
<dbReference type="EMBL" id="JARAOO010000005">
    <property type="protein sequence ID" value="KAJ7968713.1"/>
    <property type="molecule type" value="Genomic_DNA"/>
</dbReference>
<accession>A0AAD7PUS5</accession>
<keyword evidence="3" id="KW-1185">Reference proteome</keyword>
<proteinExistence type="predicted"/>
<gene>
    <name evidence="2" type="ORF">O6P43_012775</name>
</gene>
<dbReference type="KEGG" id="qsa:O6P43_012775"/>
<feature type="region of interest" description="Disordered" evidence="1">
    <location>
        <begin position="273"/>
        <end position="296"/>
    </location>
</feature>
<feature type="region of interest" description="Disordered" evidence="1">
    <location>
        <begin position="35"/>
        <end position="189"/>
    </location>
</feature>
<feature type="compositionally biased region" description="Polar residues" evidence="1">
    <location>
        <begin position="149"/>
        <end position="178"/>
    </location>
</feature>
<organism evidence="2 3">
    <name type="scientific">Quillaja saponaria</name>
    <name type="common">Soap bark tree</name>
    <dbReference type="NCBI Taxonomy" id="32244"/>
    <lineage>
        <taxon>Eukaryota</taxon>
        <taxon>Viridiplantae</taxon>
        <taxon>Streptophyta</taxon>
        <taxon>Embryophyta</taxon>
        <taxon>Tracheophyta</taxon>
        <taxon>Spermatophyta</taxon>
        <taxon>Magnoliopsida</taxon>
        <taxon>eudicotyledons</taxon>
        <taxon>Gunneridae</taxon>
        <taxon>Pentapetalae</taxon>
        <taxon>rosids</taxon>
        <taxon>fabids</taxon>
        <taxon>Fabales</taxon>
        <taxon>Quillajaceae</taxon>
        <taxon>Quillaja</taxon>
    </lineage>
</organism>
<evidence type="ECO:0000256" key="1">
    <source>
        <dbReference type="SAM" id="MobiDB-lite"/>
    </source>
</evidence>
<dbReference type="Proteomes" id="UP001163823">
    <property type="component" value="Chromosome 5"/>
</dbReference>
<reference evidence="2" key="1">
    <citation type="journal article" date="2023" name="Science">
        <title>Elucidation of the pathway for biosynthesis of saponin adjuvants from the soapbark tree.</title>
        <authorList>
            <person name="Reed J."/>
            <person name="Orme A."/>
            <person name="El-Demerdash A."/>
            <person name="Owen C."/>
            <person name="Martin L.B.B."/>
            <person name="Misra R.C."/>
            <person name="Kikuchi S."/>
            <person name="Rejzek M."/>
            <person name="Martin A.C."/>
            <person name="Harkess A."/>
            <person name="Leebens-Mack J."/>
            <person name="Louveau T."/>
            <person name="Stephenson M.J."/>
            <person name="Osbourn A."/>
        </authorList>
    </citation>
    <scope>NUCLEOTIDE SEQUENCE</scope>
    <source>
        <strain evidence="2">S10</strain>
    </source>
</reference>
<evidence type="ECO:0000313" key="2">
    <source>
        <dbReference type="EMBL" id="KAJ7968713.1"/>
    </source>
</evidence>
<comment type="caution">
    <text evidence="2">The sequence shown here is derived from an EMBL/GenBank/DDBJ whole genome shotgun (WGS) entry which is preliminary data.</text>
</comment>
<name>A0AAD7PUS5_QUISA</name>